<dbReference type="EMBL" id="UINC01003682">
    <property type="protein sequence ID" value="SVA08393.1"/>
    <property type="molecule type" value="Genomic_DNA"/>
</dbReference>
<sequence>MIPTQALVLTAGLGKRLRPLSNIRAKPAIPVAGEPLVHRLLRWLVDQGVQDAVLNLHYLPNTITGVIGDGSELGLRIRYTWEPRLLGSAGGPRTMLPLLDPCSTFIVNGDTLTDMSLERLADEHKQSGARVTLAVTDNPDPARYGGVTVDDSGWVREFLPPGHQAPSKHFVGVQLVEPSVFNQLTLGEPASSVGGLYTGLIASEPRSIRAHRISGRFLDIGTPADYLETSLALAPEGGLSKITGAGSCVDPSAKLVRTAIWDRVTVEANCELTDCIITDGVELPSGSRFTQQVLLLQPGSAEPLVTPLVAKPASSPEGATGV</sequence>
<dbReference type="AlphaFoldDB" id="A0A381T3Y4"/>
<gene>
    <name evidence="2" type="ORF">METZ01_LOCUS61247</name>
</gene>
<dbReference type="InterPro" id="IPR050486">
    <property type="entry name" value="Mannose-1P_guanyltransferase"/>
</dbReference>
<feature type="domain" description="Nucleotidyl transferase" evidence="1">
    <location>
        <begin position="6"/>
        <end position="233"/>
    </location>
</feature>
<dbReference type="InterPro" id="IPR029044">
    <property type="entry name" value="Nucleotide-diphossugar_trans"/>
</dbReference>
<dbReference type="PANTHER" id="PTHR22572">
    <property type="entry name" value="SUGAR-1-PHOSPHATE GUANYL TRANSFERASE"/>
    <property type="match status" value="1"/>
</dbReference>
<evidence type="ECO:0000313" key="2">
    <source>
        <dbReference type="EMBL" id="SVA08393.1"/>
    </source>
</evidence>
<protein>
    <recommendedName>
        <fullName evidence="1">Nucleotidyl transferase domain-containing protein</fullName>
    </recommendedName>
</protein>
<dbReference type="SUPFAM" id="SSF53448">
    <property type="entry name" value="Nucleotide-diphospho-sugar transferases"/>
    <property type="match status" value="1"/>
</dbReference>
<organism evidence="2">
    <name type="scientific">marine metagenome</name>
    <dbReference type="NCBI Taxonomy" id="408172"/>
    <lineage>
        <taxon>unclassified sequences</taxon>
        <taxon>metagenomes</taxon>
        <taxon>ecological metagenomes</taxon>
    </lineage>
</organism>
<proteinExistence type="predicted"/>
<evidence type="ECO:0000259" key="1">
    <source>
        <dbReference type="Pfam" id="PF00483"/>
    </source>
</evidence>
<name>A0A381T3Y4_9ZZZZ</name>
<dbReference type="Pfam" id="PF00483">
    <property type="entry name" value="NTP_transferase"/>
    <property type="match status" value="1"/>
</dbReference>
<dbReference type="Gene3D" id="3.90.550.10">
    <property type="entry name" value="Spore Coat Polysaccharide Biosynthesis Protein SpsA, Chain A"/>
    <property type="match status" value="1"/>
</dbReference>
<dbReference type="Gene3D" id="2.160.10.10">
    <property type="entry name" value="Hexapeptide repeat proteins"/>
    <property type="match status" value="1"/>
</dbReference>
<accession>A0A381T3Y4</accession>
<dbReference type="InterPro" id="IPR005835">
    <property type="entry name" value="NTP_transferase_dom"/>
</dbReference>
<reference evidence="2" key="1">
    <citation type="submission" date="2018-05" db="EMBL/GenBank/DDBJ databases">
        <authorList>
            <person name="Lanie J.A."/>
            <person name="Ng W.-L."/>
            <person name="Kazmierczak K.M."/>
            <person name="Andrzejewski T.M."/>
            <person name="Davidsen T.M."/>
            <person name="Wayne K.J."/>
            <person name="Tettelin H."/>
            <person name="Glass J.I."/>
            <person name="Rusch D."/>
            <person name="Podicherti R."/>
            <person name="Tsui H.-C.T."/>
            <person name="Winkler M.E."/>
        </authorList>
    </citation>
    <scope>NUCLEOTIDE SEQUENCE</scope>
</reference>